<dbReference type="RefSeq" id="WP_168442105.1">
    <property type="nucleotide sequence ID" value="NZ_CAAHFG010000001.1"/>
</dbReference>
<dbReference type="Gene3D" id="3.60.10.10">
    <property type="entry name" value="Endonuclease/exonuclease/phosphatase"/>
    <property type="match status" value="1"/>
</dbReference>
<dbReference type="SUPFAM" id="SSF56219">
    <property type="entry name" value="DNase I-like"/>
    <property type="match status" value="1"/>
</dbReference>
<dbReference type="EMBL" id="CAAHFG010000001">
    <property type="protein sequence ID" value="VGO13250.1"/>
    <property type="molecule type" value="Genomic_DNA"/>
</dbReference>
<proteinExistence type="predicted"/>
<dbReference type="InterPro" id="IPR036691">
    <property type="entry name" value="Endo/exonu/phosph_ase_sf"/>
</dbReference>
<feature type="chain" id="PRO_5025461776" description="Endonuclease/exonuclease/phosphatase domain-containing protein" evidence="1">
    <location>
        <begin position="23"/>
        <end position="360"/>
    </location>
</feature>
<name>A0A6C2TZX6_PONDE</name>
<dbReference type="InterPro" id="IPR005135">
    <property type="entry name" value="Endo/exonuclease/phosphatase"/>
</dbReference>
<dbReference type="Proteomes" id="UP000366872">
    <property type="component" value="Unassembled WGS sequence"/>
</dbReference>
<dbReference type="GO" id="GO:0003824">
    <property type="term" value="F:catalytic activity"/>
    <property type="evidence" value="ECO:0007669"/>
    <property type="project" value="InterPro"/>
</dbReference>
<feature type="domain" description="Endonuclease/exonuclease/phosphatase" evidence="2">
    <location>
        <begin position="50"/>
        <end position="234"/>
    </location>
</feature>
<evidence type="ECO:0000259" key="2">
    <source>
        <dbReference type="Pfam" id="PF03372"/>
    </source>
</evidence>
<keyword evidence="1" id="KW-0732">Signal</keyword>
<evidence type="ECO:0000313" key="4">
    <source>
        <dbReference type="Proteomes" id="UP000366872"/>
    </source>
</evidence>
<evidence type="ECO:0000256" key="1">
    <source>
        <dbReference type="SAM" id="SignalP"/>
    </source>
</evidence>
<protein>
    <recommendedName>
        <fullName evidence="2">Endonuclease/exonuclease/phosphatase domain-containing protein</fullName>
    </recommendedName>
</protein>
<feature type="signal peptide" evidence="1">
    <location>
        <begin position="1"/>
        <end position="22"/>
    </location>
</feature>
<dbReference type="Pfam" id="PF03372">
    <property type="entry name" value="Exo_endo_phos"/>
    <property type="match status" value="1"/>
</dbReference>
<dbReference type="AlphaFoldDB" id="A0A6C2TZX6"/>
<organism evidence="3 4">
    <name type="scientific">Pontiella desulfatans</name>
    <dbReference type="NCBI Taxonomy" id="2750659"/>
    <lineage>
        <taxon>Bacteria</taxon>
        <taxon>Pseudomonadati</taxon>
        <taxon>Kiritimatiellota</taxon>
        <taxon>Kiritimatiellia</taxon>
        <taxon>Kiritimatiellales</taxon>
        <taxon>Pontiellaceae</taxon>
        <taxon>Pontiella</taxon>
    </lineage>
</organism>
<gene>
    <name evidence="3" type="ORF">PDESU_01806</name>
</gene>
<accession>A0A6C2TZX6</accession>
<keyword evidence="4" id="KW-1185">Reference proteome</keyword>
<reference evidence="3 4" key="1">
    <citation type="submission" date="2019-04" db="EMBL/GenBank/DDBJ databases">
        <authorList>
            <person name="Van Vliet M D."/>
        </authorList>
    </citation>
    <scope>NUCLEOTIDE SEQUENCE [LARGE SCALE GENOMIC DNA]</scope>
    <source>
        <strain evidence="3 4">F1</strain>
    </source>
</reference>
<evidence type="ECO:0000313" key="3">
    <source>
        <dbReference type="EMBL" id="VGO13250.1"/>
    </source>
</evidence>
<sequence>MKKVTLSLFVLWAAGLFPAAWADSNVVVRVMAANTTSGNYQRYESPGLNIFKGLRPDIVAVQEFNYAGSYRDMVDDAFGEEFDYFRESESGYDIPNGIISRYPILESGSWDDSNMSNRGFAWARIDVPGTNDLYVVSVHFKASSSDAARRGLEASQLKSLIQANFPGHAWIVLAGDFNIYSETEAAVTTLESFLSDSPVPADKNGDTGTNSSRSRRYDRIYFSPSMAHTQVPVEMPSRTYANGLVFDSRIHTPLSEVYPVAAGDSGAVNMQHMAVVRDFALPLPSVEPPLQAVLGHPVYSAGEFQCALTGSTGQPYVVQSSTNLTESEWVPVQTNFAPFTFTEPDTSESSQRFYRALALP</sequence>